<dbReference type="Gene3D" id="3.30.43.10">
    <property type="entry name" value="Uridine Diphospho-n-acetylenolpyruvylglucosamine Reductase, domain 2"/>
    <property type="match status" value="1"/>
</dbReference>
<dbReference type="GO" id="GO:0003824">
    <property type="term" value="F:catalytic activity"/>
    <property type="evidence" value="ECO:0007669"/>
    <property type="project" value="InterPro"/>
</dbReference>
<dbReference type="GO" id="GO:0022904">
    <property type="term" value="P:respiratory electron transport chain"/>
    <property type="evidence" value="ECO:0007669"/>
    <property type="project" value="TreeGrafter"/>
</dbReference>
<dbReference type="Gene3D" id="3.30.70.2740">
    <property type="match status" value="1"/>
</dbReference>
<dbReference type="InterPro" id="IPR016164">
    <property type="entry name" value="FAD-linked_Oxase-like_C"/>
</dbReference>
<evidence type="ECO:0000259" key="4">
    <source>
        <dbReference type="PROSITE" id="PS51387"/>
    </source>
</evidence>
<dbReference type="Gene3D" id="3.30.465.10">
    <property type="match status" value="1"/>
</dbReference>
<dbReference type="Gene3D" id="1.10.45.10">
    <property type="entry name" value="Vanillyl-alcohol Oxidase, Chain A, domain 4"/>
    <property type="match status" value="1"/>
</dbReference>
<keyword evidence="6" id="KW-1185">Reference proteome</keyword>
<evidence type="ECO:0000256" key="1">
    <source>
        <dbReference type="ARBA" id="ARBA00008000"/>
    </source>
</evidence>
<dbReference type="AlphaFoldDB" id="A0A419AB61"/>
<dbReference type="Pfam" id="PF01565">
    <property type="entry name" value="FAD_binding_4"/>
    <property type="match status" value="1"/>
</dbReference>
<dbReference type="InterPro" id="IPR006094">
    <property type="entry name" value="Oxid_FAD_bind_N"/>
</dbReference>
<dbReference type="InterPro" id="IPR016169">
    <property type="entry name" value="FAD-bd_PCMH_sub2"/>
</dbReference>
<gene>
    <name evidence="5" type="ORF">D3P05_02955</name>
</gene>
<dbReference type="RefSeq" id="WP_119896696.1">
    <property type="nucleotide sequence ID" value="NZ_QNRC01000006.1"/>
</dbReference>
<evidence type="ECO:0000256" key="2">
    <source>
        <dbReference type="ARBA" id="ARBA00022630"/>
    </source>
</evidence>
<evidence type="ECO:0000313" key="6">
    <source>
        <dbReference type="Proteomes" id="UP000283587"/>
    </source>
</evidence>
<dbReference type="InterPro" id="IPR016171">
    <property type="entry name" value="Vanillyl_alc_oxidase_C-sub2"/>
</dbReference>
<dbReference type="PANTHER" id="PTHR43716:SF2">
    <property type="entry name" value="BLL6224 PROTEIN"/>
    <property type="match status" value="1"/>
</dbReference>
<evidence type="ECO:0000313" key="5">
    <source>
        <dbReference type="EMBL" id="RJL20592.1"/>
    </source>
</evidence>
<reference evidence="6" key="1">
    <citation type="submission" date="2018-09" db="EMBL/GenBank/DDBJ databases">
        <title>Paracoccus onubensis nov. sp. a moderate halophilic bacterium isolated from Gruta de las Maravillas (Aracena, Spain).</title>
        <authorList>
            <person name="Jurado V."/>
            <person name="Gutierrez-Patricio S."/>
            <person name="Gonzalez-Pimentel J.L."/>
            <person name="Miller A.Z."/>
            <person name="Laiz L."/>
            <person name="Saiz-Jimenez C."/>
        </authorList>
    </citation>
    <scope>NUCLEOTIDE SEQUENCE [LARGE SCALE GENOMIC DNA]</scope>
    <source>
        <strain evidence="6">DSM 26381</strain>
    </source>
</reference>
<dbReference type="Pfam" id="PF02913">
    <property type="entry name" value="FAD-oxidase_C"/>
    <property type="match status" value="1"/>
</dbReference>
<dbReference type="Gene3D" id="3.30.70.2190">
    <property type="match status" value="1"/>
</dbReference>
<sequence length="481" mass="50732">MTAAAPREGSDPQRLLDRIRELLGPGAVLADPAETQGYCIDARRKFDAPALCVCKPRDTAQVAALVSMLHAEGWPILPQGGNTSLCGGATPDDRLPVIVSTERLNRIRAIDPFGLTIAAHAGCTIAQLQAAAAGQDLHYPVSLGSEGSCQLGGTIATNAGGTAVLRYGTTRANTLGLEVVLPDGRVLDMMRALHKDTSGYDLKQLFIGAEGTLGIVTAAVMKLYPAAPATAMCWLRIAGPEQALELLKLFRDRAGHSLTAFELMNAQQLANVLDHGPHAAPVEGREGWHLMVELADSASVDLDALMVEGLERAFETGLILDGSIAQNLTQAEAMWAIRHGVTEANARVGVSITSDTAVPVGCVPDFIARATEAVMAIHPGIQVTVVGHVGDGNIHFIALFPHDLWAALPDRPGIEARVRNAVNDLAIALGGTFSAEHGVGRTMTGLIERYKAGPELELMRALKRCLDPGGLMNPDRVIGPA</sequence>
<dbReference type="Proteomes" id="UP000283587">
    <property type="component" value="Unassembled WGS sequence"/>
</dbReference>
<comment type="similarity">
    <text evidence="1">Belongs to the FAD-binding oxidoreductase/transferase type 4 family.</text>
</comment>
<dbReference type="InterPro" id="IPR051264">
    <property type="entry name" value="FAD-oxidored/transferase_4"/>
</dbReference>
<evidence type="ECO:0000256" key="3">
    <source>
        <dbReference type="ARBA" id="ARBA00022827"/>
    </source>
</evidence>
<keyword evidence="3" id="KW-0274">FAD</keyword>
<name>A0A419AB61_9RHOB</name>
<dbReference type="InterPro" id="IPR004113">
    <property type="entry name" value="FAD-bd_oxidored_4_C"/>
</dbReference>
<proteinExistence type="inferred from homology"/>
<dbReference type="InterPro" id="IPR016167">
    <property type="entry name" value="FAD-bd_PCMH_sub1"/>
</dbReference>
<dbReference type="InterPro" id="IPR036318">
    <property type="entry name" value="FAD-bd_PCMH-like_sf"/>
</dbReference>
<keyword evidence="2" id="KW-0285">Flavoprotein</keyword>
<accession>A0A419AB61</accession>
<protein>
    <submittedName>
        <fullName evidence="5">FAD-binding oxidoreductase</fullName>
    </submittedName>
</protein>
<dbReference type="InterPro" id="IPR016166">
    <property type="entry name" value="FAD-bd_PCMH"/>
</dbReference>
<dbReference type="GO" id="GO:0071949">
    <property type="term" value="F:FAD binding"/>
    <property type="evidence" value="ECO:0007669"/>
    <property type="project" value="InterPro"/>
</dbReference>
<dbReference type="PROSITE" id="PS51387">
    <property type="entry name" value="FAD_PCMH"/>
    <property type="match status" value="1"/>
</dbReference>
<organism evidence="5 6">
    <name type="scientific">Paracoccus siganidrum</name>
    <dbReference type="NCBI Taxonomy" id="1276757"/>
    <lineage>
        <taxon>Bacteria</taxon>
        <taxon>Pseudomonadati</taxon>
        <taxon>Pseudomonadota</taxon>
        <taxon>Alphaproteobacteria</taxon>
        <taxon>Rhodobacterales</taxon>
        <taxon>Paracoccaceae</taxon>
        <taxon>Paracoccus</taxon>
    </lineage>
</organism>
<dbReference type="OrthoDB" id="9811557at2"/>
<dbReference type="EMBL" id="QZEW01000009">
    <property type="protein sequence ID" value="RJL20592.1"/>
    <property type="molecule type" value="Genomic_DNA"/>
</dbReference>
<comment type="caution">
    <text evidence="5">The sequence shown here is derived from an EMBL/GenBank/DDBJ whole genome shotgun (WGS) entry which is preliminary data.</text>
</comment>
<feature type="domain" description="FAD-binding PCMH-type" evidence="4">
    <location>
        <begin position="46"/>
        <end position="226"/>
    </location>
</feature>
<dbReference type="SUPFAM" id="SSF55103">
    <property type="entry name" value="FAD-linked oxidases, C-terminal domain"/>
    <property type="match status" value="1"/>
</dbReference>
<dbReference type="PANTHER" id="PTHR43716">
    <property type="entry name" value="D-2-HYDROXYGLUTARATE DEHYDROGENASE, MITOCHONDRIAL"/>
    <property type="match status" value="1"/>
</dbReference>
<dbReference type="SUPFAM" id="SSF56176">
    <property type="entry name" value="FAD-binding/transporter-associated domain-like"/>
    <property type="match status" value="1"/>
</dbReference>